<protein>
    <submittedName>
        <fullName evidence="2">Uncharacterized protein</fullName>
    </submittedName>
</protein>
<keyword evidence="1" id="KW-0472">Membrane</keyword>
<reference evidence="3" key="1">
    <citation type="journal article" date="2012" name="J. Bacteriol.">
        <title>Genome sequence of the haloalkaliphilic methanotrophic bacterium Methylomicrobium alcaliphilum 20Z.</title>
        <authorList>
            <person name="Vuilleumier S."/>
            <person name="Khmelenina V.N."/>
            <person name="Bringel F."/>
            <person name="Reshetnikov A.S."/>
            <person name="Lajus A."/>
            <person name="Mangenot S."/>
            <person name="Rouy Z."/>
            <person name="Op den Camp H.J."/>
            <person name="Jetten M.S."/>
            <person name="Dispirito A.A."/>
            <person name="Dunfield P."/>
            <person name="Klotz M.G."/>
            <person name="Semrau J.D."/>
            <person name="Stein L.Y."/>
            <person name="Barbe V."/>
            <person name="Medigue C."/>
            <person name="Trotsenko Y.A."/>
            <person name="Kalyuzhnaya M.G."/>
        </authorList>
    </citation>
    <scope>NUCLEOTIDE SEQUENCE [LARGE SCALE GENOMIC DNA]</scope>
    <source>
        <strain evidence="3">DSM 19304 / NCIMB 14124 / VKM B-2133 / 20Z</strain>
    </source>
</reference>
<dbReference type="Proteomes" id="UP000008315">
    <property type="component" value="Chromosome"/>
</dbReference>
<proteinExistence type="predicted"/>
<accession>G4SW90</accession>
<gene>
    <name evidence="2" type="ordered locus">MEALZ_1316</name>
</gene>
<keyword evidence="3" id="KW-1185">Reference proteome</keyword>
<dbReference type="AlphaFoldDB" id="G4SW90"/>
<evidence type="ECO:0000313" key="3">
    <source>
        <dbReference type="Proteomes" id="UP000008315"/>
    </source>
</evidence>
<dbReference type="PATRIC" id="fig|271065.3.peg.1339"/>
<feature type="transmembrane region" description="Helical" evidence="1">
    <location>
        <begin position="103"/>
        <end position="126"/>
    </location>
</feature>
<name>G4SW90_META2</name>
<evidence type="ECO:0000313" key="2">
    <source>
        <dbReference type="EMBL" id="CCE23005.1"/>
    </source>
</evidence>
<feature type="transmembrane region" description="Helical" evidence="1">
    <location>
        <begin position="6"/>
        <end position="25"/>
    </location>
</feature>
<feature type="transmembrane region" description="Helical" evidence="1">
    <location>
        <begin position="78"/>
        <end position="97"/>
    </location>
</feature>
<dbReference type="HOGENOM" id="CLU_841467_0_0_6"/>
<dbReference type="EMBL" id="FO082060">
    <property type="protein sequence ID" value="CCE23005.1"/>
    <property type="molecule type" value="Genomic_DNA"/>
</dbReference>
<organism evidence="2 3">
    <name type="scientific">Methylotuvimicrobium alcaliphilum (strain DSM 19304 / NCIMB 14124 / VKM B-2133 / 20Z)</name>
    <name type="common">Methylomicrobium alcaliphilum</name>
    <dbReference type="NCBI Taxonomy" id="1091494"/>
    <lineage>
        <taxon>Bacteria</taxon>
        <taxon>Pseudomonadati</taxon>
        <taxon>Pseudomonadota</taxon>
        <taxon>Gammaproteobacteria</taxon>
        <taxon>Methylococcales</taxon>
        <taxon>Methylococcaceae</taxon>
        <taxon>Methylotuvimicrobium</taxon>
    </lineage>
</organism>
<evidence type="ECO:0000256" key="1">
    <source>
        <dbReference type="SAM" id="Phobius"/>
    </source>
</evidence>
<dbReference type="STRING" id="1091494.MEALZ_1316"/>
<sequence>MITDEIMITMAATLSTTLIIMLLAIRNTVHKKRLRRSLDWLETAKHSKYDTAHFQDLKNGIDPAYIYSGNSSTSTFKLSLKISFGIAVLLGFSWWTFQLFTKGVLIWAAVSGLFAVIGLILPFLIWREVRQREEIKSRAGRTLKQIEKNLKQSHSEISEQSRKPAASTVSIIESAPVRDTTIRVEQKIPIPEDSVLRRHLLSQLRTEVEATLFPRPADCVLLRHYGQLVESEAENRLLNPEALQRFKLIDGIEIPDAAASASIIDVKEKSSPIELAIVGTPSKSDFKHEIPEDSVLRRHWLTQLRTEIETSLFPRPTEATLQRHYDQLIEAELASHLKWNTNWIR</sequence>
<keyword evidence="1" id="KW-0812">Transmembrane</keyword>
<dbReference type="RefSeq" id="WP_014147801.1">
    <property type="nucleotide sequence ID" value="NC_016112.1"/>
</dbReference>
<keyword evidence="1" id="KW-1133">Transmembrane helix</keyword>
<dbReference type="KEGG" id="mah:MEALZ_1316"/>